<feature type="compositionally biased region" description="Polar residues" evidence="1">
    <location>
        <begin position="49"/>
        <end position="58"/>
    </location>
</feature>
<dbReference type="Proteomes" id="UP000324222">
    <property type="component" value="Unassembled WGS sequence"/>
</dbReference>
<evidence type="ECO:0000313" key="3">
    <source>
        <dbReference type="Proteomes" id="UP000324222"/>
    </source>
</evidence>
<feature type="region of interest" description="Disordered" evidence="1">
    <location>
        <begin position="34"/>
        <end position="66"/>
    </location>
</feature>
<reference evidence="2 3" key="1">
    <citation type="submission" date="2019-05" db="EMBL/GenBank/DDBJ databases">
        <title>Another draft genome of Portunus trituberculatus and its Hox gene families provides insights of decapod evolution.</title>
        <authorList>
            <person name="Jeong J.-H."/>
            <person name="Song I."/>
            <person name="Kim S."/>
            <person name="Choi T."/>
            <person name="Kim D."/>
            <person name="Ryu S."/>
            <person name="Kim W."/>
        </authorList>
    </citation>
    <scope>NUCLEOTIDE SEQUENCE [LARGE SCALE GENOMIC DNA]</scope>
    <source>
        <tissue evidence="2">Muscle</tissue>
    </source>
</reference>
<keyword evidence="3" id="KW-1185">Reference proteome</keyword>
<evidence type="ECO:0000256" key="1">
    <source>
        <dbReference type="SAM" id="MobiDB-lite"/>
    </source>
</evidence>
<dbReference type="EMBL" id="VSRR010016294">
    <property type="protein sequence ID" value="MPC59139.1"/>
    <property type="molecule type" value="Genomic_DNA"/>
</dbReference>
<organism evidence="2 3">
    <name type="scientific">Portunus trituberculatus</name>
    <name type="common">Swimming crab</name>
    <name type="synonym">Neptunus trituberculatus</name>
    <dbReference type="NCBI Taxonomy" id="210409"/>
    <lineage>
        <taxon>Eukaryota</taxon>
        <taxon>Metazoa</taxon>
        <taxon>Ecdysozoa</taxon>
        <taxon>Arthropoda</taxon>
        <taxon>Crustacea</taxon>
        <taxon>Multicrustacea</taxon>
        <taxon>Malacostraca</taxon>
        <taxon>Eumalacostraca</taxon>
        <taxon>Eucarida</taxon>
        <taxon>Decapoda</taxon>
        <taxon>Pleocyemata</taxon>
        <taxon>Brachyura</taxon>
        <taxon>Eubrachyura</taxon>
        <taxon>Portunoidea</taxon>
        <taxon>Portunidae</taxon>
        <taxon>Portuninae</taxon>
        <taxon>Portunus</taxon>
    </lineage>
</organism>
<proteinExistence type="predicted"/>
<gene>
    <name evidence="2" type="ORF">E2C01_053154</name>
</gene>
<dbReference type="AlphaFoldDB" id="A0A5B7GNF2"/>
<name>A0A5B7GNF2_PORTR</name>
<evidence type="ECO:0000313" key="2">
    <source>
        <dbReference type="EMBL" id="MPC59139.1"/>
    </source>
</evidence>
<accession>A0A5B7GNF2</accession>
<sequence length="66" mass="7024">MKTRPLMTPLEGRCCAVKWGAASDRAFKPVTVPSQTPRVPITPAEISPLSATGVSNKNPAVKRGHI</sequence>
<comment type="caution">
    <text evidence="2">The sequence shown here is derived from an EMBL/GenBank/DDBJ whole genome shotgun (WGS) entry which is preliminary data.</text>
</comment>
<protein>
    <submittedName>
        <fullName evidence="2">Uncharacterized protein</fullName>
    </submittedName>
</protein>